<protein>
    <submittedName>
        <fullName evidence="1">Uncharacterized protein</fullName>
    </submittedName>
</protein>
<gene>
    <name evidence="1" type="ORF">E2562_015877</name>
</gene>
<sequence>RGEVVEAAVGAGEDNEADVGVAKHGELLRLLLQPGEPSFRKQFLGKISWKAPKSSGNGSLTTKSPLLRGAGNGREVERLSMSSPPPPHVATVEGAETREDVFLRKLNVCCVVFDFSVAEL</sequence>
<name>A0A6G1D3E9_9ORYZ</name>
<comment type="caution">
    <text evidence="1">The sequence shown here is derived from an EMBL/GenBank/DDBJ whole genome shotgun (WGS) entry which is preliminary data.</text>
</comment>
<evidence type="ECO:0000313" key="2">
    <source>
        <dbReference type="Proteomes" id="UP000479710"/>
    </source>
</evidence>
<organism evidence="1 2">
    <name type="scientific">Oryza meyeriana var. granulata</name>
    <dbReference type="NCBI Taxonomy" id="110450"/>
    <lineage>
        <taxon>Eukaryota</taxon>
        <taxon>Viridiplantae</taxon>
        <taxon>Streptophyta</taxon>
        <taxon>Embryophyta</taxon>
        <taxon>Tracheophyta</taxon>
        <taxon>Spermatophyta</taxon>
        <taxon>Magnoliopsida</taxon>
        <taxon>Liliopsida</taxon>
        <taxon>Poales</taxon>
        <taxon>Poaceae</taxon>
        <taxon>BOP clade</taxon>
        <taxon>Oryzoideae</taxon>
        <taxon>Oryzeae</taxon>
        <taxon>Oryzinae</taxon>
        <taxon>Oryza</taxon>
        <taxon>Oryza meyeriana</taxon>
    </lineage>
</organism>
<proteinExistence type="predicted"/>
<feature type="non-terminal residue" evidence="1">
    <location>
        <position position="1"/>
    </location>
</feature>
<dbReference type="EMBL" id="SPHZ02000007">
    <property type="protein sequence ID" value="KAF0907385.1"/>
    <property type="molecule type" value="Genomic_DNA"/>
</dbReference>
<dbReference type="Proteomes" id="UP000479710">
    <property type="component" value="Unassembled WGS sequence"/>
</dbReference>
<evidence type="ECO:0000313" key="1">
    <source>
        <dbReference type="EMBL" id="KAF0907385.1"/>
    </source>
</evidence>
<accession>A0A6G1D3E9</accession>
<dbReference type="AlphaFoldDB" id="A0A6G1D3E9"/>
<keyword evidence="2" id="KW-1185">Reference proteome</keyword>
<reference evidence="1 2" key="1">
    <citation type="submission" date="2019-11" db="EMBL/GenBank/DDBJ databases">
        <title>Whole genome sequence of Oryza granulata.</title>
        <authorList>
            <person name="Li W."/>
        </authorList>
    </citation>
    <scope>NUCLEOTIDE SEQUENCE [LARGE SCALE GENOMIC DNA]</scope>
    <source>
        <strain evidence="2">cv. Menghai</strain>
        <tissue evidence="1">Leaf</tissue>
    </source>
</reference>